<evidence type="ECO:0000256" key="10">
    <source>
        <dbReference type="ARBA" id="ARBA00023237"/>
    </source>
</evidence>
<evidence type="ECO:0000256" key="3">
    <source>
        <dbReference type="ARBA" id="ARBA00022452"/>
    </source>
</evidence>
<dbReference type="PANTHER" id="PTHR32552:SF81">
    <property type="entry name" value="TONB-DEPENDENT OUTER MEMBRANE RECEPTOR"/>
    <property type="match status" value="1"/>
</dbReference>
<keyword evidence="2" id="KW-0813">Transport</keyword>
<dbReference type="OrthoDB" id="5987490at2"/>
<gene>
    <name evidence="12" type="ORF">BOW53_11515</name>
</gene>
<proteinExistence type="predicted"/>
<evidence type="ECO:0000256" key="2">
    <source>
        <dbReference type="ARBA" id="ARBA00022448"/>
    </source>
</evidence>
<evidence type="ECO:0000313" key="12">
    <source>
        <dbReference type="EMBL" id="OOZ39434.1"/>
    </source>
</evidence>
<keyword evidence="13" id="KW-1185">Reference proteome</keyword>
<keyword evidence="10" id="KW-0998">Cell outer membrane</keyword>
<dbReference type="Pfam" id="PF00593">
    <property type="entry name" value="TonB_dep_Rec_b-barrel"/>
    <property type="match status" value="1"/>
</dbReference>
<evidence type="ECO:0000256" key="6">
    <source>
        <dbReference type="ARBA" id="ARBA00023004"/>
    </source>
</evidence>
<keyword evidence="3" id="KW-1134">Transmembrane beta strand</keyword>
<keyword evidence="5" id="KW-0812">Transmembrane</keyword>
<dbReference type="SUPFAM" id="SSF56935">
    <property type="entry name" value="Porins"/>
    <property type="match status" value="1"/>
</dbReference>
<dbReference type="InterPro" id="IPR010917">
    <property type="entry name" value="TonB_rcpt_CS"/>
</dbReference>
<dbReference type="PANTHER" id="PTHR32552">
    <property type="entry name" value="FERRICHROME IRON RECEPTOR-RELATED"/>
    <property type="match status" value="1"/>
</dbReference>
<dbReference type="InterPro" id="IPR000531">
    <property type="entry name" value="Beta-barrel_TonB"/>
</dbReference>
<evidence type="ECO:0000256" key="7">
    <source>
        <dbReference type="ARBA" id="ARBA00023065"/>
    </source>
</evidence>
<dbReference type="EMBL" id="MPRL01000051">
    <property type="protein sequence ID" value="OOZ39434.1"/>
    <property type="molecule type" value="Genomic_DNA"/>
</dbReference>
<comment type="caution">
    <text evidence="12">The sequence shown here is derived from an EMBL/GenBank/DDBJ whole genome shotgun (WGS) entry which is preliminary data.</text>
</comment>
<sequence>MTPRLVFDIGVVALDAHYDAFSTVDPNNPLDDPDRSGDPLPDSPNLALNLGLSYHWLHDQGVKTGVSANYRYRSRVYFSPYHDEAVMQEGHGVLDIGMDIRGHKERWSLSLFVNNLTDELYARSIVRLDPVVGTTRFWGEPRHLGTSLEYRF</sequence>
<evidence type="ECO:0000256" key="9">
    <source>
        <dbReference type="ARBA" id="ARBA00023136"/>
    </source>
</evidence>
<comment type="subcellular location">
    <subcellularLocation>
        <location evidence="1">Cell outer membrane</location>
        <topology evidence="1">Multi-pass membrane protein</topology>
    </subcellularLocation>
</comment>
<keyword evidence="6" id="KW-0408">Iron</keyword>
<evidence type="ECO:0000259" key="11">
    <source>
        <dbReference type="Pfam" id="PF00593"/>
    </source>
</evidence>
<dbReference type="GO" id="GO:0006826">
    <property type="term" value="P:iron ion transport"/>
    <property type="evidence" value="ECO:0007669"/>
    <property type="project" value="UniProtKB-KW"/>
</dbReference>
<evidence type="ECO:0000313" key="13">
    <source>
        <dbReference type="Proteomes" id="UP000191110"/>
    </source>
</evidence>
<evidence type="ECO:0000256" key="8">
    <source>
        <dbReference type="ARBA" id="ARBA00023077"/>
    </source>
</evidence>
<dbReference type="InterPro" id="IPR036942">
    <property type="entry name" value="Beta-barrel_TonB_sf"/>
</dbReference>
<keyword evidence="7" id="KW-0406">Ion transport</keyword>
<feature type="domain" description="TonB-dependent receptor-like beta-barrel" evidence="11">
    <location>
        <begin position="20"/>
        <end position="116"/>
    </location>
</feature>
<keyword evidence="4" id="KW-0410">Iron transport</keyword>
<evidence type="ECO:0000256" key="4">
    <source>
        <dbReference type="ARBA" id="ARBA00022496"/>
    </source>
</evidence>
<dbReference type="AlphaFoldDB" id="A0A1T2L2Y9"/>
<organism evidence="12 13">
    <name type="scientific">Solemya pervernicosa gill symbiont</name>
    <dbReference type="NCBI Taxonomy" id="642797"/>
    <lineage>
        <taxon>Bacteria</taxon>
        <taxon>Pseudomonadati</taxon>
        <taxon>Pseudomonadota</taxon>
        <taxon>Gammaproteobacteria</taxon>
        <taxon>sulfur-oxidizing symbionts</taxon>
    </lineage>
</organism>
<accession>A0A1T2L2Y9</accession>
<evidence type="ECO:0000256" key="5">
    <source>
        <dbReference type="ARBA" id="ARBA00022692"/>
    </source>
</evidence>
<dbReference type="Proteomes" id="UP000191110">
    <property type="component" value="Unassembled WGS sequence"/>
</dbReference>
<keyword evidence="9" id="KW-0472">Membrane</keyword>
<name>A0A1T2L2Y9_9GAMM</name>
<keyword evidence="8" id="KW-0798">TonB box</keyword>
<protein>
    <recommendedName>
        <fullName evidence="11">TonB-dependent receptor-like beta-barrel domain-containing protein</fullName>
    </recommendedName>
</protein>
<dbReference type="InterPro" id="IPR039426">
    <property type="entry name" value="TonB-dep_rcpt-like"/>
</dbReference>
<dbReference type="Gene3D" id="2.40.170.20">
    <property type="entry name" value="TonB-dependent receptor, beta-barrel domain"/>
    <property type="match status" value="1"/>
</dbReference>
<dbReference type="GO" id="GO:0009279">
    <property type="term" value="C:cell outer membrane"/>
    <property type="evidence" value="ECO:0007669"/>
    <property type="project" value="UniProtKB-SubCell"/>
</dbReference>
<reference evidence="12 13" key="1">
    <citation type="submission" date="2016-11" db="EMBL/GenBank/DDBJ databases">
        <title>Mixed transmission modes and dynamic genome evolution in an obligate animal-bacterial symbiosis.</title>
        <authorList>
            <person name="Russell S.L."/>
            <person name="Corbett-Detig R.B."/>
            <person name="Cavanaugh C.M."/>
        </authorList>
    </citation>
    <scope>NUCLEOTIDE SEQUENCE [LARGE SCALE GENOMIC DNA]</scope>
    <source>
        <strain evidence="12">Sveles-Q1</strain>
    </source>
</reference>
<evidence type="ECO:0000256" key="1">
    <source>
        <dbReference type="ARBA" id="ARBA00004571"/>
    </source>
</evidence>
<dbReference type="PROSITE" id="PS01156">
    <property type="entry name" value="TONB_DEPENDENT_REC_2"/>
    <property type="match status" value="1"/>
</dbReference>